<dbReference type="STRING" id="390242.SAMN04488024_101783"/>
<reference evidence="2" key="1">
    <citation type="submission" date="2016-10" db="EMBL/GenBank/DDBJ databases">
        <authorList>
            <person name="Varghese N."/>
            <person name="Submissions S."/>
        </authorList>
    </citation>
    <scope>NUCLEOTIDE SEQUENCE [LARGE SCALE GENOMIC DNA]</scope>
    <source>
        <strain evidence="2">DSM 18609</strain>
    </source>
</reference>
<sequence>MKYIKIEPEVIVGLGEDTNIDTSTIPPVVKELHINLEDWLGDDLMENYPVFIVTEPLKSNLETTAYSGYRIEDLKLTFDEYFENNYRLEKEIPKFYWMIVSGIKGKDDFYIDSSQVLNVSSQAFSFLKKFNLKNAVFEDDATSKEVDKIFEIFEKREKK</sequence>
<accession>A0A1G6KH94</accession>
<protein>
    <submittedName>
        <fullName evidence="1">Uncharacterized protein</fullName>
    </submittedName>
</protein>
<dbReference type="AlphaFoldDB" id="A0A1G6KH94"/>
<proteinExistence type="predicted"/>
<evidence type="ECO:0000313" key="1">
    <source>
        <dbReference type="EMBL" id="SDC30181.1"/>
    </source>
</evidence>
<evidence type="ECO:0000313" key="2">
    <source>
        <dbReference type="Proteomes" id="UP000199455"/>
    </source>
</evidence>
<dbReference type="EMBL" id="FMZH01000001">
    <property type="protein sequence ID" value="SDC30181.1"/>
    <property type="molecule type" value="Genomic_DNA"/>
</dbReference>
<gene>
    <name evidence="1" type="ORF">SAMN04488024_101783</name>
</gene>
<organism evidence="1 2">
    <name type="scientific">Pedobacter soli</name>
    <dbReference type="NCBI Taxonomy" id="390242"/>
    <lineage>
        <taxon>Bacteria</taxon>
        <taxon>Pseudomonadati</taxon>
        <taxon>Bacteroidota</taxon>
        <taxon>Sphingobacteriia</taxon>
        <taxon>Sphingobacteriales</taxon>
        <taxon>Sphingobacteriaceae</taxon>
        <taxon>Pedobacter</taxon>
    </lineage>
</organism>
<name>A0A1G6KH94_9SPHI</name>
<dbReference type="Proteomes" id="UP000199455">
    <property type="component" value="Unassembled WGS sequence"/>
</dbReference>
<keyword evidence="2" id="KW-1185">Reference proteome</keyword>
<dbReference type="RefSeq" id="WP_090764716.1">
    <property type="nucleotide sequence ID" value="NZ_FMZH01000001.1"/>
</dbReference>